<feature type="region of interest" description="Disordered" evidence="1">
    <location>
        <begin position="31"/>
        <end position="56"/>
    </location>
</feature>
<name>A0ABV6U6V9_9ACTN</name>
<accession>A0ABV6U6V9</accession>
<dbReference type="InterPro" id="IPR012334">
    <property type="entry name" value="Pectin_lyas_fold"/>
</dbReference>
<sequence>MPRGVTTLLAGALLLASTALIGCASSAADSAEGTDGAARSNEGVRPHPGAPSAPAVGCPGYPAPACTGVSPGTRLTTLPLNSDGIYRVTVPGTVLDRVYIASDLLITAPNVTIRNSQIDGSVLDSYADQRYSFTIIDSTVGRADTCQTLPAIGDTDYTAIRVHVRGHGDGFRVSGDHVTIRDSYVRLCSRPGDHSDGIQTYGGGRHLTFHHNTVDQRYARDITAPIFITDPHAADVSVTDNLVMGGTYSIQVRNAKGRVVVRGNRLVDHSWVYGPVDSECAAVEWSDNTLVTIDADYRITSTVGPLRCDG</sequence>
<keyword evidence="2" id="KW-0732">Signal</keyword>
<evidence type="ECO:0000259" key="3">
    <source>
        <dbReference type="Pfam" id="PF13229"/>
    </source>
</evidence>
<gene>
    <name evidence="4" type="ORF">ACFHYQ_17805</name>
</gene>
<dbReference type="Pfam" id="PF13229">
    <property type="entry name" value="Beta_helix"/>
    <property type="match status" value="1"/>
</dbReference>
<keyword evidence="5" id="KW-1185">Reference proteome</keyword>
<proteinExistence type="predicted"/>
<dbReference type="PROSITE" id="PS51257">
    <property type="entry name" value="PROKAR_LIPOPROTEIN"/>
    <property type="match status" value="1"/>
</dbReference>
<evidence type="ECO:0000313" key="4">
    <source>
        <dbReference type="EMBL" id="MFC0864153.1"/>
    </source>
</evidence>
<dbReference type="SUPFAM" id="SSF51126">
    <property type="entry name" value="Pectin lyase-like"/>
    <property type="match status" value="1"/>
</dbReference>
<comment type="caution">
    <text evidence="4">The sequence shown here is derived from an EMBL/GenBank/DDBJ whole genome shotgun (WGS) entry which is preliminary data.</text>
</comment>
<evidence type="ECO:0000256" key="2">
    <source>
        <dbReference type="SAM" id="SignalP"/>
    </source>
</evidence>
<reference evidence="4 5" key="1">
    <citation type="submission" date="2024-09" db="EMBL/GenBank/DDBJ databases">
        <authorList>
            <person name="Sun Q."/>
            <person name="Mori K."/>
        </authorList>
    </citation>
    <scope>NUCLEOTIDE SEQUENCE [LARGE SCALE GENOMIC DNA]</scope>
    <source>
        <strain evidence="4 5">TBRC 1851</strain>
    </source>
</reference>
<feature type="signal peptide" evidence="2">
    <location>
        <begin position="1"/>
        <end position="27"/>
    </location>
</feature>
<feature type="chain" id="PRO_5046791002" evidence="2">
    <location>
        <begin position="28"/>
        <end position="310"/>
    </location>
</feature>
<dbReference type="Gene3D" id="2.160.20.10">
    <property type="entry name" value="Single-stranded right-handed beta-helix, Pectin lyase-like"/>
    <property type="match status" value="1"/>
</dbReference>
<protein>
    <submittedName>
        <fullName evidence="4">Right-handed parallel beta-helix repeat-containing protein</fullName>
    </submittedName>
</protein>
<evidence type="ECO:0000256" key="1">
    <source>
        <dbReference type="SAM" id="MobiDB-lite"/>
    </source>
</evidence>
<dbReference type="InterPro" id="IPR011050">
    <property type="entry name" value="Pectin_lyase_fold/virulence"/>
</dbReference>
<feature type="domain" description="Right handed beta helix" evidence="3">
    <location>
        <begin position="111"/>
        <end position="277"/>
    </location>
</feature>
<dbReference type="Proteomes" id="UP001589870">
    <property type="component" value="Unassembled WGS sequence"/>
</dbReference>
<dbReference type="EMBL" id="JBHMQT010000037">
    <property type="protein sequence ID" value="MFC0864153.1"/>
    <property type="molecule type" value="Genomic_DNA"/>
</dbReference>
<dbReference type="InterPro" id="IPR039448">
    <property type="entry name" value="Beta_helix"/>
</dbReference>
<organism evidence="4 5">
    <name type="scientific">Sphaerimonospora cavernae</name>
    <dbReference type="NCBI Taxonomy" id="1740611"/>
    <lineage>
        <taxon>Bacteria</taxon>
        <taxon>Bacillati</taxon>
        <taxon>Actinomycetota</taxon>
        <taxon>Actinomycetes</taxon>
        <taxon>Streptosporangiales</taxon>
        <taxon>Streptosporangiaceae</taxon>
        <taxon>Sphaerimonospora</taxon>
    </lineage>
</organism>
<evidence type="ECO:0000313" key="5">
    <source>
        <dbReference type="Proteomes" id="UP001589870"/>
    </source>
</evidence>